<dbReference type="PANTHER" id="PTHR33325:SF11">
    <property type="entry name" value="COLD SHOCK DOMAIN-CONTAINING PROTEIN 4-LIKE"/>
    <property type="match status" value="1"/>
</dbReference>
<sequence length="370" mass="42923">MSNVSTTKEFEPLALDGHNFPTWSMDLKVNLSLREFYEAIIPPRGTSAPDNKHKYNALYMIRAHIHKSEYLTEEDPHVLWNALQKRYEQQKAIVLPKALHEWNHLRLQDFKSVGEYNHAIHKICAKLKFCEKEPSDADKIENTLSTMMPAGRILHQQYRERNFHVYSELINTLLQAERHNEILVWNSNKRPFGAAPLPEVHTNTQTTNNKNGESKPPFKKFKAKGKGKGKGENKRKREHKPHYSHKGKNIPNKDIDKSKLCQKCGCYSHITKKCRTPRHLVNLYLKSVGRDHPNQGQKYEDHFNFQKDVTMEDVAPYNFPNDIDMTNASCSKTVPIEPSNNETQLPEKKLMDTDKMLVEFTSTDMFGDLN</sequence>
<protein>
    <submittedName>
        <fullName evidence="2">Uncharacterized protein</fullName>
    </submittedName>
</protein>
<dbReference type="Proteomes" id="UP000006038">
    <property type="component" value="Chromosome 12"/>
</dbReference>
<dbReference type="EnsemblPlants" id="OB12G19750.1">
    <property type="protein sequence ID" value="OB12G19750.1"/>
    <property type="gene ID" value="OB12G19750"/>
</dbReference>
<evidence type="ECO:0000256" key="1">
    <source>
        <dbReference type="SAM" id="MobiDB-lite"/>
    </source>
</evidence>
<feature type="compositionally biased region" description="Basic residues" evidence="1">
    <location>
        <begin position="217"/>
        <end position="248"/>
    </location>
</feature>
<feature type="compositionally biased region" description="Polar residues" evidence="1">
    <location>
        <begin position="201"/>
        <end position="211"/>
    </location>
</feature>
<name>J3NDB7_ORYBR</name>
<reference evidence="2" key="1">
    <citation type="journal article" date="2013" name="Nat. Commun.">
        <title>Whole-genome sequencing of Oryza brachyantha reveals mechanisms underlying Oryza genome evolution.</title>
        <authorList>
            <person name="Chen J."/>
            <person name="Huang Q."/>
            <person name="Gao D."/>
            <person name="Wang J."/>
            <person name="Lang Y."/>
            <person name="Liu T."/>
            <person name="Li B."/>
            <person name="Bai Z."/>
            <person name="Luis Goicoechea J."/>
            <person name="Liang C."/>
            <person name="Chen C."/>
            <person name="Zhang W."/>
            <person name="Sun S."/>
            <person name="Liao Y."/>
            <person name="Zhang X."/>
            <person name="Yang L."/>
            <person name="Song C."/>
            <person name="Wang M."/>
            <person name="Shi J."/>
            <person name="Liu G."/>
            <person name="Liu J."/>
            <person name="Zhou H."/>
            <person name="Zhou W."/>
            <person name="Yu Q."/>
            <person name="An N."/>
            <person name="Chen Y."/>
            <person name="Cai Q."/>
            <person name="Wang B."/>
            <person name="Liu B."/>
            <person name="Min J."/>
            <person name="Huang Y."/>
            <person name="Wu H."/>
            <person name="Li Z."/>
            <person name="Zhang Y."/>
            <person name="Yin Y."/>
            <person name="Song W."/>
            <person name="Jiang J."/>
            <person name="Jackson S.A."/>
            <person name="Wing R.A."/>
            <person name="Wang J."/>
            <person name="Chen M."/>
        </authorList>
    </citation>
    <scope>NUCLEOTIDE SEQUENCE [LARGE SCALE GENOMIC DNA]</scope>
    <source>
        <strain evidence="2">cv. IRGC 101232</strain>
    </source>
</reference>
<keyword evidence="3" id="KW-1185">Reference proteome</keyword>
<dbReference type="PANTHER" id="PTHR33325">
    <property type="entry name" value="ZINC FINGER, CCHC-TYPE-RELATED"/>
    <property type="match status" value="1"/>
</dbReference>
<evidence type="ECO:0000313" key="2">
    <source>
        <dbReference type="EnsemblPlants" id="OB12G19750.1"/>
    </source>
</evidence>
<feature type="region of interest" description="Disordered" evidence="1">
    <location>
        <begin position="195"/>
        <end position="251"/>
    </location>
</feature>
<dbReference type="AlphaFoldDB" id="J3NDB7"/>
<dbReference type="eggNOG" id="ENOG502SPII">
    <property type="taxonomic scope" value="Eukaryota"/>
</dbReference>
<organism evidence="2">
    <name type="scientific">Oryza brachyantha</name>
    <name type="common">malo sina</name>
    <dbReference type="NCBI Taxonomy" id="4533"/>
    <lineage>
        <taxon>Eukaryota</taxon>
        <taxon>Viridiplantae</taxon>
        <taxon>Streptophyta</taxon>
        <taxon>Embryophyta</taxon>
        <taxon>Tracheophyta</taxon>
        <taxon>Spermatophyta</taxon>
        <taxon>Magnoliopsida</taxon>
        <taxon>Liliopsida</taxon>
        <taxon>Poales</taxon>
        <taxon>Poaceae</taxon>
        <taxon>BOP clade</taxon>
        <taxon>Oryzoideae</taxon>
        <taxon>Oryzeae</taxon>
        <taxon>Oryzinae</taxon>
        <taxon>Oryza</taxon>
    </lineage>
</organism>
<dbReference type="Gramene" id="OB12G19750.1">
    <property type="protein sequence ID" value="OB12G19750.1"/>
    <property type="gene ID" value="OB12G19750"/>
</dbReference>
<reference evidence="2" key="2">
    <citation type="submission" date="2013-04" db="UniProtKB">
        <authorList>
            <consortium name="EnsemblPlants"/>
        </authorList>
    </citation>
    <scope>IDENTIFICATION</scope>
</reference>
<dbReference type="HOGENOM" id="CLU_063980_0_0_1"/>
<evidence type="ECO:0000313" key="3">
    <source>
        <dbReference type="Proteomes" id="UP000006038"/>
    </source>
</evidence>
<dbReference type="OMA" id="ASHEWTH"/>
<accession>J3NDB7</accession>
<proteinExistence type="predicted"/>